<dbReference type="AlphaFoldDB" id="F5RDH6"/>
<name>F5RDH6_METUF</name>
<dbReference type="EMBL" id="AFHG01000052">
    <property type="protein sequence ID" value="EGK70957.1"/>
    <property type="molecule type" value="Genomic_DNA"/>
</dbReference>
<proteinExistence type="predicted"/>
<evidence type="ECO:0000313" key="1">
    <source>
        <dbReference type="EMBL" id="EGK70957.1"/>
    </source>
</evidence>
<sequence>MVVRLENHGFDAERVKIIGLPV</sequence>
<dbReference type="Proteomes" id="UP000005019">
    <property type="component" value="Unassembled WGS sequence"/>
</dbReference>
<gene>
    <name evidence="1" type="ORF">METUNv1_02343</name>
</gene>
<protein>
    <submittedName>
        <fullName evidence="1">Uncharacterized protein</fullName>
    </submittedName>
</protein>
<accession>F5RDH6</accession>
<dbReference type="STRING" id="1000565.METUNv1_02343"/>
<keyword evidence="2" id="KW-1185">Reference proteome</keyword>
<evidence type="ECO:0000313" key="2">
    <source>
        <dbReference type="Proteomes" id="UP000005019"/>
    </source>
</evidence>
<reference evidence="1 2" key="1">
    <citation type="journal article" date="2011" name="J. Bacteriol.">
        <title>Genome sequence of Methyloversatilis universalis FAM5T, a methylotrophic representative of the order Rhodocyclales.</title>
        <authorList>
            <person name="Kittichotirat W."/>
            <person name="Good N.M."/>
            <person name="Hall R."/>
            <person name="Bringel F."/>
            <person name="Lajus A."/>
            <person name="Medigue C."/>
            <person name="Smalley N.E."/>
            <person name="Beck D."/>
            <person name="Bumgarner R."/>
            <person name="Vuilleumier S."/>
            <person name="Kalyuzhnaya M.G."/>
        </authorList>
    </citation>
    <scope>NUCLEOTIDE SEQUENCE [LARGE SCALE GENOMIC DNA]</scope>
    <source>
        <strain evidence="2">ATCC BAA-1314 / JCM 13912 / FAM5</strain>
    </source>
</reference>
<organism evidence="1 2">
    <name type="scientific">Methyloversatilis universalis (strain ATCC BAA-1314 / DSM 25237 / JCM 13912 / CCUG 52030 / FAM5)</name>
    <dbReference type="NCBI Taxonomy" id="1000565"/>
    <lineage>
        <taxon>Bacteria</taxon>
        <taxon>Pseudomonadati</taxon>
        <taxon>Pseudomonadota</taxon>
        <taxon>Betaproteobacteria</taxon>
        <taxon>Nitrosomonadales</taxon>
        <taxon>Sterolibacteriaceae</taxon>
        <taxon>Methyloversatilis</taxon>
    </lineage>
</organism>
<comment type="caution">
    <text evidence="1">The sequence shown here is derived from an EMBL/GenBank/DDBJ whole genome shotgun (WGS) entry which is preliminary data.</text>
</comment>